<reference evidence="2 3" key="1">
    <citation type="submission" date="2024-09" db="EMBL/GenBank/DDBJ databases">
        <authorList>
            <person name="Salinas-Garcia M.A."/>
            <person name="Prieme A."/>
        </authorList>
    </citation>
    <scope>NUCLEOTIDE SEQUENCE [LARGE SCALE GENOMIC DNA]</scope>
    <source>
        <strain evidence="2 3">DSM 21081</strain>
    </source>
</reference>
<comment type="caution">
    <text evidence="2">The sequence shown here is derived from an EMBL/GenBank/DDBJ whole genome shotgun (WGS) entry which is preliminary data.</text>
</comment>
<feature type="compositionally biased region" description="Basic and acidic residues" evidence="1">
    <location>
        <begin position="13"/>
        <end position="22"/>
    </location>
</feature>
<name>A0ABV4UIZ4_9MICC</name>
<organism evidence="2 3">
    <name type="scientific">Arthrobacter halodurans</name>
    <dbReference type="NCBI Taxonomy" id="516699"/>
    <lineage>
        <taxon>Bacteria</taxon>
        <taxon>Bacillati</taxon>
        <taxon>Actinomycetota</taxon>
        <taxon>Actinomycetes</taxon>
        <taxon>Micrococcales</taxon>
        <taxon>Micrococcaceae</taxon>
        <taxon>Arthrobacter</taxon>
    </lineage>
</organism>
<dbReference type="EMBL" id="JBHDLJ010000002">
    <property type="protein sequence ID" value="MFB0833517.1"/>
    <property type="molecule type" value="Genomic_DNA"/>
</dbReference>
<gene>
    <name evidence="2" type="ORF">ACETWP_02870</name>
</gene>
<sequence length="85" mass="8975">MSEATTRAAAVDPLDRVDGVGHPVRRADAHALRARLGRHGPGAACLSVNRPADIDPGILRQLVDTGYRHVMSDLPAPVGSPSHDH</sequence>
<evidence type="ECO:0000313" key="3">
    <source>
        <dbReference type="Proteomes" id="UP001575652"/>
    </source>
</evidence>
<feature type="region of interest" description="Disordered" evidence="1">
    <location>
        <begin position="1"/>
        <end position="22"/>
    </location>
</feature>
<keyword evidence="3" id="KW-1185">Reference proteome</keyword>
<proteinExistence type="predicted"/>
<evidence type="ECO:0000313" key="2">
    <source>
        <dbReference type="EMBL" id="MFB0833517.1"/>
    </source>
</evidence>
<accession>A0ABV4UIZ4</accession>
<protein>
    <submittedName>
        <fullName evidence="2">Uncharacterized protein</fullName>
    </submittedName>
</protein>
<dbReference type="Proteomes" id="UP001575652">
    <property type="component" value="Unassembled WGS sequence"/>
</dbReference>
<evidence type="ECO:0000256" key="1">
    <source>
        <dbReference type="SAM" id="MobiDB-lite"/>
    </source>
</evidence>
<dbReference type="RefSeq" id="WP_373970685.1">
    <property type="nucleotide sequence ID" value="NZ_JBHDLJ010000002.1"/>
</dbReference>